<dbReference type="CDD" id="cd06260">
    <property type="entry name" value="DUF820-like"/>
    <property type="match status" value="1"/>
</dbReference>
<name>A0ABR8FMV3_9NOSO</name>
<proteinExistence type="predicted"/>
<dbReference type="RefSeq" id="WP_190965818.1">
    <property type="nucleotide sequence ID" value="NZ_JACJTB010000001.1"/>
</dbReference>
<dbReference type="InterPro" id="IPR008538">
    <property type="entry name" value="Uma2"/>
</dbReference>
<evidence type="ECO:0000259" key="1">
    <source>
        <dbReference type="Pfam" id="PF05685"/>
    </source>
</evidence>
<dbReference type="GO" id="GO:0004519">
    <property type="term" value="F:endonuclease activity"/>
    <property type="evidence" value="ECO:0007669"/>
    <property type="project" value="UniProtKB-KW"/>
</dbReference>
<dbReference type="InterPro" id="IPR012296">
    <property type="entry name" value="Nuclease_put_TT1808"/>
</dbReference>
<accession>A0ABR8FMV3</accession>
<dbReference type="EMBL" id="JACJTB010000001">
    <property type="protein sequence ID" value="MBD2592816.1"/>
    <property type="molecule type" value="Genomic_DNA"/>
</dbReference>
<sequence>MTTVIRVAKPVSQMQLAPGSTVTIPNVSWSEFEAILAELGHKRRSRVAYSQSTLEIMVPLPEHEKPKELISDFVKTLLRYQGRRYEPFGSTTFKREGVAGVEPDACFYIQNYQRMIGRRRLEPDDPPPDLAIQSDVTSKTKLDAYAAVGVAELWVYDNGTLKIYLLRDGIYLVSDYSPLFEDIPIKQIIPTFVERAWQVGNLQALEEFEVAIANG</sequence>
<dbReference type="Pfam" id="PF05685">
    <property type="entry name" value="Uma2"/>
    <property type="match status" value="1"/>
</dbReference>
<dbReference type="Gene3D" id="3.90.1570.10">
    <property type="entry name" value="tt1808, chain A"/>
    <property type="match status" value="1"/>
</dbReference>
<dbReference type="PANTHER" id="PTHR47152:SF1">
    <property type="entry name" value="SLL1186 PROTEIN"/>
    <property type="match status" value="1"/>
</dbReference>
<organism evidence="2 3">
    <name type="scientific">Nostoc spongiaeforme FACHB-130</name>
    <dbReference type="NCBI Taxonomy" id="1357510"/>
    <lineage>
        <taxon>Bacteria</taxon>
        <taxon>Bacillati</taxon>
        <taxon>Cyanobacteriota</taxon>
        <taxon>Cyanophyceae</taxon>
        <taxon>Nostocales</taxon>
        <taxon>Nostocaceae</taxon>
        <taxon>Nostoc</taxon>
    </lineage>
</organism>
<comment type="caution">
    <text evidence="2">The sequence shown here is derived from an EMBL/GenBank/DDBJ whole genome shotgun (WGS) entry which is preliminary data.</text>
</comment>
<protein>
    <submittedName>
        <fullName evidence="2">Uma2 family endonuclease</fullName>
    </submittedName>
</protein>
<keyword evidence="2" id="KW-0378">Hydrolase</keyword>
<dbReference type="Proteomes" id="UP000603457">
    <property type="component" value="Unassembled WGS sequence"/>
</dbReference>
<gene>
    <name evidence="2" type="ORF">H6G74_00540</name>
</gene>
<feature type="domain" description="Putative restriction endonuclease" evidence="1">
    <location>
        <begin position="29"/>
        <end position="192"/>
    </location>
</feature>
<evidence type="ECO:0000313" key="3">
    <source>
        <dbReference type="Proteomes" id="UP000603457"/>
    </source>
</evidence>
<evidence type="ECO:0000313" key="2">
    <source>
        <dbReference type="EMBL" id="MBD2592816.1"/>
    </source>
</evidence>
<keyword evidence="2" id="KW-0540">Nuclease</keyword>
<keyword evidence="2" id="KW-0255">Endonuclease</keyword>
<reference evidence="2 3" key="1">
    <citation type="journal article" date="2020" name="ISME J.">
        <title>Comparative genomics reveals insights into cyanobacterial evolution and habitat adaptation.</title>
        <authorList>
            <person name="Chen M.Y."/>
            <person name="Teng W.K."/>
            <person name="Zhao L."/>
            <person name="Hu C.X."/>
            <person name="Zhou Y.K."/>
            <person name="Han B.P."/>
            <person name="Song L.R."/>
            <person name="Shu W.S."/>
        </authorList>
    </citation>
    <scope>NUCLEOTIDE SEQUENCE [LARGE SCALE GENOMIC DNA]</scope>
    <source>
        <strain evidence="2 3">FACHB-130</strain>
    </source>
</reference>
<keyword evidence="3" id="KW-1185">Reference proteome</keyword>
<dbReference type="PANTHER" id="PTHR47152">
    <property type="entry name" value="SLR2084 PROTEIN-RELATED"/>
    <property type="match status" value="1"/>
</dbReference>